<dbReference type="KEGG" id="sfc:Spiaf_0326"/>
<feature type="domain" description="DUF4168" evidence="2">
    <location>
        <begin position="42"/>
        <end position="156"/>
    </location>
</feature>
<dbReference type="HOGENOM" id="CLU_1642661_0_0_12"/>
<dbReference type="InterPro" id="IPR025433">
    <property type="entry name" value="DUF4168"/>
</dbReference>
<dbReference type="Pfam" id="PF13767">
    <property type="entry name" value="DUF4168"/>
    <property type="match status" value="1"/>
</dbReference>
<evidence type="ECO:0000313" key="4">
    <source>
        <dbReference type="Proteomes" id="UP000007383"/>
    </source>
</evidence>
<dbReference type="STRING" id="889378.Spiaf_0326"/>
<evidence type="ECO:0000313" key="3">
    <source>
        <dbReference type="EMBL" id="AFG36433.1"/>
    </source>
</evidence>
<gene>
    <name evidence="3" type="ordered locus">Spiaf_0326</name>
</gene>
<keyword evidence="4" id="KW-1185">Reference proteome</keyword>
<feature type="chain" id="PRO_5003623567" description="DUF4168 domain-containing protein" evidence="1">
    <location>
        <begin position="23"/>
        <end position="161"/>
    </location>
</feature>
<evidence type="ECO:0000259" key="2">
    <source>
        <dbReference type="Pfam" id="PF13767"/>
    </source>
</evidence>
<evidence type="ECO:0000256" key="1">
    <source>
        <dbReference type="SAM" id="SignalP"/>
    </source>
</evidence>
<dbReference type="OrthoDB" id="838117at2"/>
<organism evidence="3 4">
    <name type="scientific">Spirochaeta africana (strain ATCC 700263 / DSM 8902 / Z-7692)</name>
    <dbReference type="NCBI Taxonomy" id="889378"/>
    <lineage>
        <taxon>Bacteria</taxon>
        <taxon>Pseudomonadati</taxon>
        <taxon>Spirochaetota</taxon>
        <taxon>Spirochaetia</taxon>
        <taxon>Spirochaetales</taxon>
        <taxon>Spirochaetaceae</taxon>
        <taxon>Spirochaeta</taxon>
    </lineage>
</organism>
<name>H9UFZ0_SPIAZ</name>
<feature type="signal peptide" evidence="1">
    <location>
        <begin position="1"/>
        <end position="22"/>
    </location>
</feature>
<dbReference type="eggNOG" id="ENOG50334MW">
    <property type="taxonomic scope" value="Bacteria"/>
</dbReference>
<reference evidence="4" key="1">
    <citation type="journal article" date="2013" name="Stand. Genomic Sci.">
        <title>Complete genome sequence of the halophilic bacterium Spirochaeta africana type strain (Z-7692(T)) from the alkaline Lake Magadi in the East African Rift.</title>
        <authorList>
            <person name="Liolos K."/>
            <person name="Abt B."/>
            <person name="Scheuner C."/>
            <person name="Teshima H."/>
            <person name="Held B."/>
            <person name="Lapidus A."/>
            <person name="Nolan M."/>
            <person name="Lucas S."/>
            <person name="Deshpande S."/>
            <person name="Cheng J.F."/>
            <person name="Tapia R."/>
            <person name="Goodwin L.A."/>
            <person name="Pitluck S."/>
            <person name="Pagani I."/>
            <person name="Ivanova N."/>
            <person name="Mavromatis K."/>
            <person name="Mikhailova N."/>
            <person name="Huntemann M."/>
            <person name="Pati A."/>
            <person name="Chen A."/>
            <person name="Palaniappan K."/>
            <person name="Land M."/>
            <person name="Rohde M."/>
            <person name="Tindall B.J."/>
            <person name="Detter J.C."/>
            <person name="Goker M."/>
            <person name="Bristow J."/>
            <person name="Eisen J.A."/>
            <person name="Markowitz V."/>
            <person name="Hugenholtz P."/>
            <person name="Woyke T."/>
            <person name="Klenk H.P."/>
            <person name="Kyrpides N.C."/>
        </authorList>
    </citation>
    <scope>NUCLEOTIDE SEQUENCE</scope>
    <source>
        <strain evidence="4">ATCC 700263 / DSM 8902 / Z-7692</strain>
    </source>
</reference>
<protein>
    <recommendedName>
        <fullName evidence="2">DUF4168 domain-containing protein</fullName>
    </recommendedName>
</protein>
<keyword evidence="1" id="KW-0732">Signal</keyword>
<proteinExistence type="predicted"/>
<accession>H9UFZ0</accession>
<sequence>MKNHTKHVMAIGISLMVLLAFAAAPLSAQQFPAQDPPEQDFSDAEIEAFAAALVEIETIQSSMQQELNDIIENGSMDSERFYELHSHFTQTQGTLPEDISSSEEAEFQETFQALVAAEETTQTQMIDAVESEGLDVETFNSIVAVAQQNPELWEEIQSHQQ</sequence>
<dbReference type="PATRIC" id="fig|889378.3.peg.331"/>
<dbReference type="EMBL" id="CP003282">
    <property type="protein sequence ID" value="AFG36433.1"/>
    <property type="molecule type" value="Genomic_DNA"/>
</dbReference>
<dbReference type="Proteomes" id="UP000007383">
    <property type="component" value="Chromosome"/>
</dbReference>
<dbReference type="AlphaFoldDB" id="H9UFZ0"/>
<dbReference type="RefSeq" id="WP_014454431.1">
    <property type="nucleotide sequence ID" value="NC_017098.1"/>
</dbReference>